<name>A0AA38X0Q6_9EURO</name>
<feature type="region of interest" description="Disordered" evidence="1">
    <location>
        <begin position="695"/>
        <end position="750"/>
    </location>
</feature>
<feature type="compositionally biased region" description="Basic residues" evidence="1">
    <location>
        <begin position="302"/>
        <end position="319"/>
    </location>
</feature>
<feature type="compositionally biased region" description="Polar residues" evidence="1">
    <location>
        <begin position="714"/>
        <end position="741"/>
    </location>
</feature>
<reference evidence="2" key="1">
    <citation type="submission" date="2022-10" db="EMBL/GenBank/DDBJ databases">
        <title>Culturing micro-colonial fungi from biological soil crusts in the Mojave desert and describing Neophaeococcomyces mojavensis, and introducing the new genera and species Taxawa tesnikishii.</title>
        <authorList>
            <person name="Kurbessoian T."/>
            <person name="Stajich J.E."/>
        </authorList>
    </citation>
    <scope>NUCLEOTIDE SEQUENCE</scope>
    <source>
        <strain evidence="2">TK_41</strain>
    </source>
</reference>
<feature type="region of interest" description="Disordered" evidence="1">
    <location>
        <begin position="75"/>
        <end position="126"/>
    </location>
</feature>
<feature type="compositionally biased region" description="Basic and acidic residues" evidence="1">
    <location>
        <begin position="236"/>
        <end position="257"/>
    </location>
</feature>
<evidence type="ECO:0000313" key="3">
    <source>
        <dbReference type="Proteomes" id="UP001172673"/>
    </source>
</evidence>
<keyword evidence="3" id="KW-1185">Reference proteome</keyword>
<organism evidence="2 3">
    <name type="scientific">Cladophialophora chaetospira</name>
    <dbReference type="NCBI Taxonomy" id="386627"/>
    <lineage>
        <taxon>Eukaryota</taxon>
        <taxon>Fungi</taxon>
        <taxon>Dikarya</taxon>
        <taxon>Ascomycota</taxon>
        <taxon>Pezizomycotina</taxon>
        <taxon>Eurotiomycetes</taxon>
        <taxon>Chaetothyriomycetidae</taxon>
        <taxon>Chaetothyriales</taxon>
        <taxon>Herpotrichiellaceae</taxon>
        <taxon>Cladophialophora</taxon>
    </lineage>
</organism>
<feature type="compositionally biased region" description="Polar residues" evidence="1">
    <location>
        <begin position="430"/>
        <end position="439"/>
    </location>
</feature>
<feature type="region of interest" description="Disordered" evidence="1">
    <location>
        <begin position="236"/>
        <end position="596"/>
    </location>
</feature>
<dbReference type="Proteomes" id="UP001172673">
    <property type="component" value="Unassembled WGS sequence"/>
</dbReference>
<feature type="compositionally biased region" description="Polar residues" evidence="1">
    <location>
        <begin position="340"/>
        <end position="349"/>
    </location>
</feature>
<dbReference type="AlphaFoldDB" id="A0AA38X0Q6"/>
<evidence type="ECO:0000256" key="1">
    <source>
        <dbReference type="SAM" id="MobiDB-lite"/>
    </source>
</evidence>
<gene>
    <name evidence="2" type="ORF">H2200_010732</name>
</gene>
<sequence>MPNLAPEVAAQLGTAILVAISQQITPKQCRHIAYLMSIGYGRKESLSQIKKLLQQLNQDASDLVSQAATNTANMSLESMTLTDDGTDTDSDSSSTNSDDDVPLQHKRKSEPYSSKSAGKRRRLTSVSSADDVAINYSSPSPSVIRRQPGVTVEVPRLKRKMAIYDLPISPLQCRSESIAGSTHRSSVELGLEYTLPESGQRQVIPYEDQPYIPTSPIIGGGGFALQSPFSELECLSKDDHDSESDGDRASSKYHDAESNIPPSKAELTTKERLKLAGDSVEDSIYIKSESESGDVNFAIKEAKRRAKNPGKRQRQKAKEKRALADKSGPIRAGDAAGSKSCPSLSNQPIHQPPKSLPTAQTKDTFPGPNPSTPRQNGPKIKREKSTSASPRKTPSQKDRGVKYCVNKSVKRQKIGVEEKPQLPTPPGWTPSDTVLLSQPKQRKPTHQPPSDPKRWRDQQAQVQAALSRDKQVRASAPGPSFMETQIGITEDITGCGDDVMDLTDNHEPLSPGESSGLPEPMLTFRCDRSPSRHQQTQHTEQAKESPEATPHQRKGQHKVRTCPSPPQRSLPHRTVPTYNTNATRSETTFRADPPPSLPLPCQLQEPTWCPPKSPRFKNCPERASDHSKPLVPNFNQRMIAVRERHVLPNPGRRNWLPIPSLRQSTPAEWHRLGQTSATNAYVKPPGAKLPISKSVVETRSSRHDAQPLHKAGPSISQTEVKQRSQQSLGSVQPHITNSSGRSDPRWAVNSRSPSVESSYLLWGSIRMKTTWKDDENTIVDAYSESEVSDGLEIVNIPRPRRWALSTVGQMDVADARGEGKGRSLFCPEKWDVSWN</sequence>
<accession>A0AA38X0Q6</accession>
<feature type="compositionally biased region" description="Basic residues" evidence="1">
    <location>
        <begin position="551"/>
        <end position="560"/>
    </location>
</feature>
<proteinExistence type="predicted"/>
<feature type="compositionally biased region" description="Polar residues" evidence="1">
    <location>
        <begin position="576"/>
        <end position="588"/>
    </location>
</feature>
<comment type="caution">
    <text evidence="2">The sequence shown here is derived from an EMBL/GenBank/DDBJ whole genome shotgun (WGS) entry which is preliminary data.</text>
</comment>
<protein>
    <submittedName>
        <fullName evidence="2">Uncharacterized protein</fullName>
    </submittedName>
</protein>
<dbReference type="EMBL" id="JAPDRK010000018">
    <property type="protein sequence ID" value="KAJ9604618.1"/>
    <property type="molecule type" value="Genomic_DNA"/>
</dbReference>
<evidence type="ECO:0000313" key="2">
    <source>
        <dbReference type="EMBL" id="KAJ9604618.1"/>
    </source>
</evidence>